<keyword evidence="3" id="KW-1185">Reference proteome</keyword>
<evidence type="ECO:0000313" key="2">
    <source>
        <dbReference type="EMBL" id="MCY6485191.1"/>
    </source>
</evidence>
<accession>A0ABT4D1R5</accession>
<keyword evidence="1" id="KW-1133">Transmembrane helix</keyword>
<sequence>MTIIIIVAYIVITLLEVIPLFKNQQKKEMILYINMMVIALVLSVLLSRGIKIPSPAVFIEKLITSIIGG</sequence>
<dbReference type="Proteomes" id="UP001078443">
    <property type="component" value="Unassembled WGS sequence"/>
</dbReference>
<dbReference type="EMBL" id="JAPQER010000005">
    <property type="protein sequence ID" value="MCY6485191.1"/>
    <property type="molecule type" value="Genomic_DNA"/>
</dbReference>
<evidence type="ECO:0000256" key="1">
    <source>
        <dbReference type="SAM" id="Phobius"/>
    </source>
</evidence>
<evidence type="ECO:0000313" key="3">
    <source>
        <dbReference type="Proteomes" id="UP001078443"/>
    </source>
</evidence>
<name>A0ABT4D1R5_9CLOT</name>
<feature type="transmembrane region" description="Helical" evidence="1">
    <location>
        <begin position="6"/>
        <end position="22"/>
    </location>
</feature>
<reference evidence="2" key="1">
    <citation type="submission" date="2022-12" db="EMBL/GenBank/DDBJ databases">
        <authorList>
            <person name="Wang J."/>
        </authorList>
    </citation>
    <scope>NUCLEOTIDE SEQUENCE</scope>
    <source>
        <strain evidence="2">HY-45-18</strain>
    </source>
</reference>
<proteinExistence type="predicted"/>
<dbReference type="RefSeq" id="WP_268041506.1">
    <property type="nucleotide sequence ID" value="NZ_JAPQER010000005.1"/>
</dbReference>
<comment type="caution">
    <text evidence="2">The sequence shown here is derived from an EMBL/GenBank/DDBJ whole genome shotgun (WGS) entry which is preliminary data.</text>
</comment>
<keyword evidence="1" id="KW-0472">Membrane</keyword>
<keyword evidence="1" id="KW-0812">Transmembrane</keyword>
<gene>
    <name evidence="2" type="ORF">OW763_12665</name>
</gene>
<protein>
    <submittedName>
        <fullName evidence="2">Uncharacterized protein</fullName>
    </submittedName>
</protein>
<organism evidence="2 3">
    <name type="scientific">Clostridium aestuarii</name>
    <dbReference type="NCBI Taxonomy" id="338193"/>
    <lineage>
        <taxon>Bacteria</taxon>
        <taxon>Bacillati</taxon>
        <taxon>Bacillota</taxon>
        <taxon>Clostridia</taxon>
        <taxon>Eubacteriales</taxon>
        <taxon>Clostridiaceae</taxon>
        <taxon>Clostridium</taxon>
    </lineage>
</organism>
<feature type="transmembrane region" description="Helical" evidence="1">
    <location>
        <begin position="29"/>
        <end position="50"/>
    </location>
</feature>